<evidence type="ECO:0000256" key="6">
    <source>
        <dbReference type="ARBA" id="ARBA00022989"/>
    </source>
</evidence>
<keyword evidence="7 9" id="KW-0472">Membrane</keyword>
<evidence type="ECO:0000256" key="1">
    <source>
        <dbReference type="ARBA" id="ARBA00004651"/>
    </source>
</evidence>
<protein>
    <recommendedName>
        <fullName evidence="9">XK-related protein</fullName>
    </recommendedName>
</protein>
<feature type="transmembrane region" description="Helical" evidence="9">
    <location>
        <begin position="70"/>
        <end position="90"/>
    </location>
</feature>
<organism evidence="10 11">
    <name type="scientific">Phrynosoma platyrhinos</name>
    <name type="common">Desert horned lizard</name>
    <dbReference type="NCBI Taxonomy" id="52577"/>
    <lineage>
        <taxon>Eukaryota</taxon>
        <taxon>Metazoa</taxon>
        <taxon>Chordata</taxon>
        <taxon>Craniata</taxon>
        <taxon>Vertebrata</taxon>
        <taxon>Euteleostomi</taxon>
        <taxon>Lepidosauria</taxon>
        <taxon>Squamata</taxon>
        <taxon>Bifurcata</taxon>
        <taxon>Unidentata</taxon>
        <taxon>Episquamata</taxon>
        <taxon>Toxicofera</taxon>
        <taxon>Iguania</taxon>
        <taxon>Phrynosomatidae</taxon>
        <taxon>Phrynosomatinae</taxon>
        <taxon>Phrynosoma</taxon>
    </lineage>
</organism>
<proteinExistence type="inferred from homology"/>
<dbReference type="EMBL" id="JAIPUX010000035">
    <property type="protein sequence ID" value="KAH0631284.1"/>
    <property type="molecule type" value="Genomic_DNA"/>
</dbReference>
<keyword evidence="3" id="KW-1003">Cell membrane</keyword>
<comment type="similarity">
    <text evidence="2 9">Belongs to the XK family.</text>
</comment>
<evidence type="ECO:0000256" key="4">
    <source>
        <dbReference type="ARBA" id="ARBA00022692"/>
    </source>
</evidence>
<accession>A0ABQ7TNK5</accession>
<reference evidence="10 11" key="1">
    <citation type="journal article" date="2022" name="Gigascience">
        <title>A chromosome-level genome assembly and annotation of the desert horned lizard, Phrynosoma platyrhinos, provides insight into chromosomal rearrangements among reptiles.</title>
        <authorList>
            <person name="Koochekian N."/>
            <person name="Ascanio A."/>
            <person name="Farleigh K."/>
            <person name="Card D.C."/>
            <person name="Schield D.R."/>
            <person name="Castoe T.A."/>
            <person name="Jezkova T."/>
        </authorList>
    </citation>
    <scope>NUCLEOTIDE SEQUENCE [LARGE SCALE GENOMIC DNA]</scope>
    <source>
        <strain evidence="10">NK-2021</strain>
    </source>
</reference>
<dbReference type="InterPro" id="IPR050895">
    <property type="entry name" value="XK-related_scramblase"/>
</dbReference>
<keyword evidence="11" id="KW-1185">Reference proteome</keyword>
<feature type="transmembrane region" description="Helical" evidence="9">
    <location>
        <begin position="110"/>
        <end position="130"/>
    </location>
</feature>
<keyword evidence="5" id="KW-0053">Apoptosis</keyword>
<evidence type="ECO:0000313" key="11">
    <source>
        <dbReference type="Proteomes" id="UP000826234"/>
    </source>
</evidence>
<feature type="transmembrane region" description="Helical" evidence="9">
    <location>
        <begin position="194"/>
        <end position="214"/>
    </location>
</feature>
<evidence type="ECO:0000256" key="3">
    <source>
        <dbReference type="ARBA" id="ARBA00022475"/>
    </source>
</evidence>
<evidence type="ECO:0000256" key="5">
    <source>
        <dbReference type="ARBA" id="ARBA00022703"/>
    </source>
</evidence>
<keyword evidence="6 9" id="KW-1133">Transmembrane helix</keyword>
<gene>
    <name evidence="10" type="ORF">JD844_005565</name>
</gene>
<sequence>CCIALSRCLHALKVGFNVCQMETAIETQRAYAIFLSHDISLLRLFETFLESAPQLTLVLYIILHTSKVEIFQILGICTSFFCIAWALLDYHQSLRSFLQEKYKLDFLSSVLYFLWNFLFVCPRILSLALFAVLFPHYIFLHFLGIWSAMFLWVSLQGTNLMEDTFEWAYRSVVAVILYFCWFNVAAGKTCHRSAIYHTFILLDNIILSGSWLWYNDPLSMDSHLVHILFAALPCYILGILLRGIYYKYFHPTVQPASPSIYDEVDSQESGSDRGIGFQKMVVVGCVDHWTYTDVVVGHVNIQTKAYKGIQHTRTYKLSQNFFARTLQDRQHQENGTLEDIYL</sequence>
<feature type="non-terminal residue" evidence="10">
    <location>
        <position position="1"/>
    </location>
</feature>
<dbReference type="PANTHER" id="PTHR16024:SF8">
    <property type="entry name" value="XK-RELATED PROTEIN 8"/>
    <property type="match status" value="1"/>
</dbReference>
<keyword evidence="4 9" id="KW-0812">Transmembrane</keyword>
<name>A0ABQ7TNK5_PHRPL</name>
<evidence type="ECO:0000256" key="2">
    <source>
        <dbReference type="ARBA" id="ARBA00008789"/>
    </source>
</evidence>
<comment type="caution">
    <text evidence="10">The sequence shown here is derived from an EMBL/GenBank/DDBJ whole genome shotgun (WGS) entry which is preliminary data.</text>
</comment>
<dbReference type="InterPro" id="IPR018629">
    <property type="entry name" value="XK-rel"/>
</dbReference>
<evidence type="ECO:0000256" key="9">
    <source>
        <dbReference type="RuleBase" id="RU910716"/>
    </source>
</evidence>
<comment type="subcellular location">
    <subcellularLocation>
        <location evidence="1">Cell membrane</location>
        <topology evidence="1">Multi-pass membrane protein</topology>
    </subcellularLocation>
    <subcellularLocation>
        <location evidence="9">Membrane</location>
        <topology evidence="9">Multi-pass membrane protein</topology>
    </subcellularLocation>
</comment>
<evidence type="ECO:0000256" key="8">
    <source>
        <dbReference type="ARBA" id="ARBA00024479"/>
    </source>
</evidence>
<evidence type="ECO:0000313" key="10">
    <source>
        <dbReference type="EMBL" id="KAH0631284.1"/>
    </source>
</evidence>
<comment type="catalytic activity">
    <reaction evidence="8">
        <text>a 1,2-diacyl-sn-glycero-3-phospho-L-serine(in) = a 1,2-diacyl-sn-glycero-3-phospho-L-serine(out)</text>
        <dbReference type="Rhea" id="RHEA:38663"/>
        <dbReference type="ChEBI" id="CHEBI:57262"/>
    </reaction>
</comment>
<dbReference type="PANTHER" id="PTHR16024">
    <property type="entry name" value="XK-RELATED PROTEIN"/>
    <property type="match status" value="1"/>
</dbReference>
<evidence type="ECO:0000256" key="7">
    <source>
        <dbReference type="ARBA" id="ARBA00023136"/>
    </source>
</evidence>
<feature type="transmembrane region" description="Helical" evidence="9">
    <location>
        <begin position="226"/>
        <end position="245"/>
    </location>
</feature>
<dbReference type="Pfam" id="PF09815">
    <property type="entry name" value="XK-related"/>
    <property type="match status" value="1"/>
</dbReference>
<dbReference type="Proteomes" id="UP000826234">
    <property type="component" value="Unassembled WGS sequence"/>
</dbReference>
<feature type="transmembrane region" description="Helical" evidence="9">
    <location>
        <begin position="167"/>
        <end position="187"/>
    </location>
</feature>
<feature type="transmembrane region" description="Helical" evidence="9">
    <location>
        <begin position="137"/>
        <end position="155"/>
    </location>
</feature>